<dbReference type="GO" id="GO:0006508">
    <property type="term" value="P:proteolysis"/>
    <property type="evidence" value="ECO:0007669"/>
    <property type="project" value="UniProtKB-KW"/>
</dbReference>
<dbReference type="AlphaFoldDB" id="A0AAV8T702"/>
<dbReference type="FunFam" id="3.40.50.1820:FF:000030">
    <property type="entry name" value="Carboxypeptidase"/>
    <property type="match status" value="1"/>
</dbReference>
<dbReference type="SUPFAM" id="SSF53474">
    <property type="entry name" value="alpha/beta-Hydrolases"/>
    <property type="match status" value="1"/>
</dbReference>
<evidence type="ECO:0000256" key="9">
    <source>
        <dbReference type="ARBA" id="ARBA00023180"/>
    </source>
</evidence>
<keyword evidence="5 10" id="KW-0645">Protease</keyword>
<dbReference type="EC" id="3.4.16.-" evidence="10"/>
<evidence type="ECO:0000256" key="5">
    <source>
        <dbReference type="ARBA" id="ARBA00022670"/>
    </source>
</evidence>
<keyword evidence="12" id="KW-1185">Reference proteome</keyword>
<sequence length="487" mass="54696">MKATALHLFLLVLFFQLLVLPDSCHATEINYMRDFIRSRRFNLLPRYDESLSVEEVDNPQSQVYIGPQDGLMEADKISALPGQPEGVNFNQYAGYVTVDPKNGRALFYYFVESPYESSTKPLVLWLNGGPGCSSLGYGAMGELGPFRVNSDNKTLSINPYAWNNVANVIFLESPAGVGFSYSNTSLDYYTGDQKTAKDSYIFLLNWLERFPQYKTRDFYITGESYAGHYVPQLAYTIVSKNTNQNNINLKGISIGNAYIDYLTVATGSDDYAWSHALISDESYKGIKKYCNYKDVNVTKPCIHFLEKSYNETGVFDYYNIYAPLCHQSTRYSPACSLKGLDPCSDNYVASYLNDAMVQRAIHAKATKWEGCGGIKRWSDSPHSVLPTIKHLIASGLRVWLYSGDVDYVIPVTATRYAINTLNLPVVIDWRPWCTSNEVGGYVEGYKGLVFTTVRGSGHMVPRDEAERALTMISSFLQAKLPPSCQEN</sequence>
<keyword evidence="6 10" id="KW-0732">Signal</keyword>
<evidence type="ECO:0000256" key="3">
    <source>
        <dbReference type="ARBA" id="ARBA00022525"/>
    </source>
</evidence>
<dbReference type="Pfam" id="PF00450">
    <property type="entry name" value="Peptidase_S10"/>
    <property type="match status" value="1"/>
</dbReference>
<dbReference type="Gene3D" id="3.40.50.1820">
    <property type="entry name" value="alpha/beta hydrolase"/>
    <property type="match status" value="1"/>
</dbReference>
<dbReference type="GO" id="GO:0004185">
    <property type="term" value="F:serine-type carboxypeptidase activity"/>
    <property type="evidence" value="ECO:0007669"/>
    <property type="project" value="UniProtKB-UniRule"/>
</dbReference>
<evidence type="ECO:0000313" key="11">
    <source>
        <dbReference type="EMBL" id="KAJ8762166.1"/>
    </source>
</evidence>
<dbReference type="EMBL" id="JAIWQS010000006">
    <property type="protein sequence ID" value="KAJ8762166.1"/>
    <property type="molecule type" value="Genomic_DNA"/>
</dbReference>
<dbReference type="InterPro" id="IPR029058">
    <property type="entry name" value="AB_hydrolase_fold"/>
</dbReference>
<dbReference type="Gene3D" id="6.10.250.940">
    <property type="match status" value="1"/>
</dbReference>
<evidence type="ECO:0000256" key="6">
    <source>
        <dbReference type="ARBA" id="ARBA00022729"/>
    </source>
</evidence>
<keyword evidence="7 10" id="KW-0378">Hydrolase</keyword>
<dbReference type="InterPro" id="IPR033124">
    <property type="entry name" value="Ser_caboxypep_his_AS"/>
</dbReference>
<dbReference type="PRINTS" id="PR00724">
    <property type="entry name" value="CRBOXYPTASEC"/>
</dbReference>
<keyword evidence="9" id="KW-0325">Glycoprotein</keyword>
<feature type="signal peptide" evidence="10">
    <location>
        <begin position="1"/>
        <end position="26"/>
    </location>
</feature>
<evidence type="ECO:0000256" key="1">
    <source>
        <dbReference type="ARBA" id="ARBA00004613"/>
    </source>
</evidence>
<dbReference type="FunFam" id="3.40.50.11320:FF:000002">
    <property type="entry name" value="Carboxypeptidase"/>
    <property type="match status" value="1"/>
</dbReference>
<evidence type="ECO:0000313" key="12">
    <source>
        <dbReference type="Proteomes" id="UP001159364"/>
    </source>
</evidence>
<evidence type="ECO:0000256" key="10">
    <source>
        <dbReference type="RuleBase" id="RU361156"/>
    </source>
</evidence>
<protein>
    <recommendedName>
        <fullName evidence="10">Carboxypeptidase</fullName>
        <ecNumber evidence="10">3.4.16.-</ecNumber>
    </recommendedName>
</protein>
<comment type="similarity">
    <text evidence="2 10">Belongs to the peptidase S10 family.</text>
</comment>
<evidence type="ECO:0000256" key="7">
    <source>
        <dbReference type="ARBA" id="ARBA00022801"/>
    </source>
</evidence>
<dbReference type="InterPro" id="IPR018202">
    <property type="entry name" value="Ser_caboxypep_ser_AS"/>
</dbReference>
<keyword evidence="3" id="KW-0964">Secreted</keyword>
<keyword evidence="8" id="KW-1015">Disulfide bond</keyword>
<dbReference type="PANTHER" id="PTHR11802">
    <property type="entry name" value="SERINE PROTEASE FAMILY S10 SERINE CARBOXYPEPTIDASE"/>
    <property type="match status" value="1"/>
</dbReference>
<dbReference type="Proteomes" id="UP001159364">
    <property type="component" value="Linkage Group LG06"/>
</dbReference>
<comment type="caution">
    <text evidence="11">The sequence shown here is derived from an EMBL/GenBank/DDBJ whole genome shotgun (WGS) entry which is preliminary data.</text>
</comment>
<dbReference type="InterPro" id="IPR001563">
    <property type="entry name" value="Peptidase_S10"/>
</dbReference>
<feature type="chain" id="PRO_5043097351" description="Carboxypeptidase" evidence="10">
    <location>
        <begin position="27"/>
        <end position="487"/>
    </location>
</feature>
<reference evidence="11 12" key="1">
    <citation type="submission" date="2021-09" db="EMBL/GenBank/DDBJ databases">
        <title>Genomic insights and catalytic innovation underlie evolution of tropane alkaloids biosynthesis.</title>
        <authorList>
            <person name="Wang Y.-J."/>
            <person name="Tian T."/>
            <person name="Huang J.-P."/>
            <person name="Huang S.-X."/>
        </authorList>
    </citation>
    <scope>NUCLEOTIDE SEQUENCE [LARGE SCALE GENOMIC DNA]</scope>
    <source>
        <strain evidence="11">KIB-2018</strain>
        <tissue evidence="11">Leaf</tissue>
    </source>
</reference>
<accession>A0AAV8T702</accession>
<dbReference type="GO" id="GO:0005576">
    <property type="term" value="C:extracellular region"/>
    <property type="evidence" value="ECO:0007669"/>
    <property type="project" value="UniProtKB-SubCell"/>
</dbReference>
<dbReference type="PROSITE" id="PS00560">
    <property type="entry name" value="CARBOXYPEPT_SER_HIS"/>
    <property type="match status" value="1"/>
</dbReference>
<proteinExistence type="inferred from homology"/>
<evidence type="ECO:0000256" key="4">
    <source>
        <dbReference type="ARBA" id="ARBA00022645"/>
    </source>
</evidence>
<dbReference type="PANTHER" id="PTHR11802:SF470">
    <property type="entry name" value="CARBOXYPEPTIDASE"/>
    <property type="match status" value="1"/>
</dbReference>
<dbReference type="PROSITE" id="PS00131">
    <property type="entry name" value="CARBOXYPEPT_SER_SER"/>
    <property type="match status" value="1"/>
</dbReference>
<evidence type="ECO:0000256" key="8">
    <source>
        <dbReference type="ARBA" id="ARBA00023157"/>
    </source>
</evidence>
<name>A0AAV8T702_9ROSI</name>
<dbReference type="Gene3D" id="3.40.50.11320">
    <property type="match status" value="1"/>
</dbReference>
<comment type="subcellular location">
    <subcellularLocation>
        <location evidence="1">Secreted</location>
    </subcellularLocation>
</comment>
<gene>
    <name evidence="11" type="ORF">K2173_007320</name>
</gene>
<keyword evidence="4 10" id="KW-0121">Carboxypeptidase</keyword>
<organism evidence="11 12">
    <name type="scientific">Erythroxylum novogranatense</name>
    <dbReference type="NCBI Taxonomy" id="1862640"/>
    <lineage>
        <taxon>Eukaryota</taxon>
        <taxon>Viridiplantae</taxon>
        <taxon>Streptophyta</taxon>
        <taxon>Embryophyta</taxon>
        <taxon>Tracheophyta</taxon>
        <taxon>Spermatophyta</taxon>
        <taxon>Magnoliopsida</taxon>
        <taxon>eudicotyledons</taxon>
        <taxon>Gunneridae</taxon>
        <taxon>Pentapetalae</taxon>
        <taxon>rosids</taxon>
        <taxon>fabids</taxon>
        <taxon>Malpighiales</taxon>
        <taxon>Erythroxylaceae</taxon>
        <taxon>Erythroxylum</taxon>
    </lineage>
</organism>
<dbReference type="GO" id="GO:0005773">
    <property type="term" value="C:vacuole"/>
    <property type="evidence" value="ECO:0007669"/>
    <property type="project" value="TreeGrafter"/>
</dbReference>
<evidence type="ECO:0000256" key="2">
    <source>
        <dbReference type="ARBA" id="ARBA00009431"/>
    </source>
</evidence>